<organism evidence="1 2">
    <name type="scientific">Chitinophaga skermanii</name>
    <dbReference type="NCBI Taxonomy" id="331697"/>
    <lineage>
        <taxon>Bacteria</taxon>
        <taxon>Pseudomonadati</taxon>
        <taxon>Bacteroidota</taxon>
        <taxon>Chitinophagia</taxon>
        <taxon>Chitinophagales</taxon>
        <taxon>Chitinophagaceae</taxon>
        <taxon>Chitinophaga</taxon>
    </lineage>
</organism>
<dbReference type="SUPFAM" id="SSF53474">
    <property type="entry name" value="alpha/beta-Hydrolases"/>
    <property type="match status" value="1"/>
</dbReference>
<dbReference type="InterPro" id="IPR029058">
    <property type="entry name" value="AB_hydrolase_fold"/>
</dbReference>
<dbReference type="PANTHER" id="PTHR48098">
    <property type="entry name" value="ENTEROCHELIN ESTERASE-RELATED"/>
    <property type="match status" value="1"/>
</dbReference>
<proteinExistence type="predicted"/>
<dbReference type="PANTHER" id="PTHR48098:SF6">
    <property type="entry name" value="FERRI-BACILLIBACTIN ESTERASE BESA"/>
    <property type="match status" value="1"/>
</dbReference>
<gene>
    <name evidence="1" type="ORF">LX64_02406</name>
</gene>
<dbReference type="OrthoDB" id="9784036at2"/>
<keyword evidence="2" id="KW-1185">Reference proteome</keyword>
<comment type="caution">
    <text evidence="1">The sequence shown here is derived from an EMBL/GenBank/DDBJ whole genome shotgun (WGS) entry which is preliminary data.</text>
</comment>
<reference evidence="1 2" key="1">
    <citation type="submission" date="2018-06" db="EMBL/GenBank/DDBJ databases">
        <title>Genomic Encyclopedia of Archaeal and Bacterial Type Strains, Phase II (KMG-II): from individual species to whole genera.</title>
        <authorList>
            <person name="Goeker M."/>
        </authorList>
    </citation>
    <scope>NUCLEOTIDE SEQUENCE [LARGE SCALE GENOMIC DNA]</scope>
    <source>
        <strain evidence="1 2">DSM 23857</strain>
    </source>
</reference>
<dbReference type="Gene3D" id="3.40.50.1820">
    <property type="entry name" value="alpha/beta hydrolase"/>
    <property type="match status" value="1"/>
</dbReference>
<accession>A0A327QLW7</accession>
<evidence type="ECO:0000313" key="1">
    <source>
        <dbReference type="EMBL" id="RAJ05251.1"/>
    </source>
</evidence>
<sequence>MEQGITFKQESFSQFSVFLQREVKFDVYIPQGNYTRQTLLLLNDGQDLAQLNYGQLLQQYLSQPQASGLWTVAIHAQERIHEYGTARFMDVHGRGSRADLYTRFIVKELLPFLQQFYHQKWDEKAFAGFSLGGLSALDIVWNNPQIFSKAGVFSGSLWWRSMENGDDCRIMHKQITRDARREQLQFFFECGDQEETADRNTNGIIDAVEDTQDLVNVLRKKGYDNAQALHFEVVKNGKHDYATWASVMPGFLGWLTK</sequence>
<dbReference type="Proteomes" id="UP000249547">
    <property type="component" value="Unassembled WGS sequence"/>
</dbReference>
<evidence type="ECO:0000313" key="2">
    <source>
        <dbReference type="Proteomes" id="UP000249547"/>
    </source>
</evidence>
<dbReference type="Pfam" id="PF00756">
    <property type="entry name" value="Esterase"/>
    <property type="match status" value="1"/>
</dbReference>
<dbReference type="RefSeq" id="WP_111597860.1">
    <property type="nucleotide sequence ID" value="NZ_QLLL01000004.1"/>
</dbReference>
<dbReference type="EMBL" id="QLLL01000004">
    <property type="protein sequence ID" value="RAJ05251.1"/>
    <property type="molecule type" value="Genomic_DNA"/>
</dbReference>
<dbReference type="InterPro" id="IPR050583">
    <property type="entry name" value="Mycobacterial_A85_antigen"/>
</dbReference>
<dbReference type="AlphaFoldDB" id="A0A327QLW7"/>
<name>A0A327QLW7_9BACT</name>
<dbReference type="InterPro" id="IPR000801">
    <property type="entry name" value="Esterase-like"/>
</dbReference>
<protein>
    <submittedName>
        <fullName evidence="1">Enterochelin esterase-like enzyme</fullName>
    </submittedName>
</protein>